<proteinExistence type="predicted"/>
<dbReference type="EMBL" id="ML170188">
    <property type="protein sequence ID" value="TDL20481.1"/>
    <property type="molecule type" value="Genomic_DNA"/>
</dbReference>
<dbReference type="VEuPathDB" id="FungiDB:BD410DRAFT_373377"/>
<evidence type="ECO:0000313" key="3">
    <source>
        <dbReference type="Proteomes" id="UP000294933"/>
    </source>
</evidence>
<dbReference type="AlphaFoldDB" id="A0A4Y7PZI1"/>
<gene>
    <name evidence="2" type="ORF">BD410DRAFT_373377</name>
</gene>
<feature type="domain" description="Fungal-type protein kinase" evidence="1">
    <location>
        <begin position="6"/>
        <end position="64"/>
    </location>
</feature>
<protein>
    <recommendedName>
        <fullName evidence="1">Fungal-type protein kinase domain-containing protein</fullName>
    </recommendedName>
</protein>
<dbReference type="Pfam" id="PF17667">
    <property type="entry name" value="Pkinase_fungal"/>
    <property type="match status" value="1"/>
</dbReference>
<accession>A0A4Y7PZI1</accession>
<sequence length="168" mass="19260">MYYRSEDGTIVGVLGDFDLSVHWSSQDRRTRTLPFTALELLRAGRRPHLYRHDVESLFHVLVWIAARFNDGKEVNPDALRGWCKNAKSSMLTKAVFTSEIGVLKSIVLTTQFQPLFETWLKPIWMLFLHGYWNLNLSNAGTPGVVVDHETLGITFEKVIEILKPRAMT</sequence>
<organism evidence="2 3">
    <name type="scientific">Rickenella mellea</name>
    <dbReference type="NCBI Taxonomy" id="50990"/>
    <lineage>
        <taxon>Eukaryota</taxon>
        <taxon>Fungi</taxon>
        <taxon>Dikarya</taxon>
        <taxon>Basidiomycota</taxon>
        <taxon>Agaricomycotina</taxon>
        <taxon>Agaricomycetes</taxon>
        <taxon>Hymenochaetales</taxon>
        <taxon>Rickenellaceae</taxon>
        <taxon>Rickenella</taxon>
    </lineage>
</organism>
<dbReference type="PANTHER" id="PTHR38248">
    <property type="entry name" value="FUNK1 6"/>
    <property type="match status" value="1"/>
</dbReference>
<dbReference type="OrthoDB" id="5569250at2759"/>
<name>A0A4Y7PZI1_9AGAM</name>
<evidence type="ECO:0000259" key="1">
    <source>
        <dbReference type="Pfam" id="PF17667"/>
    </source>
</evidence>
<evidence type="ECO:0000313" key="2">
    <source>
        <dbReference type="EMBL" id="TDL20481.1"/>
    </source>
</evidence>
<reference evidence="2 3" key="1">
    <citation type="submission" date="2018-06" db="EMBL/GenBank/DDBJ databases">
        <title>A transcriptomic atlas of mushroom development highlights an independent origin of complex multicellularity.</title>
        <authorList>
            <consortium name="DOE Joint Genome Institute"/>
            <person name="Krizsan K."/>
            <person name="Almasi E."/>
            <person name="Merenyi Z."/>
            <person name="Sahu N."/>
            <person name="Viragh M."/>
            <person name="Koszo T."/>
            <person name="Mondo S."/>
            <person name="Kiss B."/>
            <person name="Balint B."/>
            <person name="Kues U."/>
            <person name="Barry K."/>
            <person name="Hegedus J.C."/>
            <person name="Henrissat B."/>
            <person name="Johnson J."/>
            <person name="Lipzen A."/>
            <person name="Ohm R."/>
            <person name="Nagy I."/>
            <person name="Pangilinan J."/>
            <person name="Yan J."/>
            <person name="Xiong Y."/>
            <person name="Grigoriev I.V."/>
            <person name="Hibbett D.S."/>
            <person name="Nagy L.G."/>
        </authorList>
    </citation>
    <scope>NUCLEOTIDE SEQUENCE [LARGE SCALE GENOMIC DNA]</scope>
    <source>
        <strain evidence="2 3">SZMC22713</strain>
    </source>
</reference>
<dbReference type="Proteomes" id="UP000294933">
    <property type="component" value="Unassembled WGS sequence"/>
</dbReference>
<dbReference type="PANTHER" id="PTHR38248:SF2">
    <property type="entry name" value="FUNK1 11"/>
    <property type="match status" value="1"/>
</dbReference>
<keyword evidence="3" id="KW-1185">Reference proteome</keyword>
<dbReference type="InterPro" id="IPR040976">
    <property type="entry name" value="Pkinase_fungal"/>
</dbReference>